<feature type="signal peptide" evidence="9">
    <location>
        <begin position="1"/>
        <end position="17"/>
    </location>
</feature>
<keyword evidence="6 7" id="KW-0720">Serine protease</keyword>
<evidence type="ECO:0000256" key="8">
    <source>
        <dbReference type="RuleBase" id="RU003355"/>
    </source>
</evidence>
<dbReference type="InterPro" id="IPR000209">
    <property type="entry name" value="Peptidase_S8/S53_dom"/>
</dbReference>
<dbReference type="NCBIfam" id="TIGR02543">
    <property type="entry name" value="List_Bact_rpt"/>
    <property type="match status" value="2"/>
</dbReference>
<keyword evidence="9" id="KW-0732">Signal</keyword>
<accession>A0AAW5JJ27</accession>
<feature type="domain" description="SLH" evidence="10">
    <location>
        <begin position="1083"/>
        <end position="1141"/>
    </location>
</feature>
<dbReference type="GO" id="GO:0006508">
    <property type="term" value="P:proteolysis"/>
    <property type="evidence" value="ECO:0007669"/>
    <property type="project" value="UniProtKB-KW"/>
</dbReference>
<dbReference type="Pfam" id="PF00082">
    <property type="entry name" value="Peptidase_S8"/>
    <property type="match status" value="1"/>
</dbReference>
<feature type="active site" description="Charge relay system" evidence="7">
    <location>
        <position position="162"/>
    </location>
</feature>
<dbReference type="EMBL" id="JANFYS010000010">
    <property type="protein sequence ID" value="MCQ4770061.1"/>
    <property type="molecule type" value="Genomic_DNA"/>
</dbReference>
<gene>
    <name evidence="11" type="ORF">NE579_06230</name>
</gene>
<evidence type="ECO:0000256" key="2">
    <source>
        <dbReference type="ARBA" id="ARBA00011073"/>
    </source>
</evidence>
<proteinExistence type="inferred from homology"/>
<dbReference type="Pfam" id="PF09479">
    <property type="entry name" value="Flg_new"/>
    <property type="match status" value="2"/>
</dbReference>
<feature type="chain" id="PRO_5043442490" evidence="9">
    <location>
        <begin position="18"/>
        <end position="1141"/>
    </location>
</feature>
<sequence>MLCAALLTGLLAPVAAAQEAAVEEDPGSYAGYIVKLSDDMPRMRTLSGDASYDREGNFLVVDTLEQTQEIPEEYIDYIEPNYYVELFSTQDPSDPYYADYQWSLQEIGAMSAYRQGLTGEGVKVGFVDSGINTAHVDLDDARIDGANFHVDGLSFDRDVYGHGTFAAGIVAAQTDNGVGLAGVAPGADIRAYRVFNQKTTTMDAVVSAIYAAIGDGCDVINLSLGTQYQSNTLRTAIEAAEAAGIVLVAAVGNDGSSTLQYPAAYSAVIGVGSVDSGLTVSSFSQRNRSVYVTAPGGGVAGLDHESADGYRLDLTSKGNMGTSYAAPVVAGMAALALGYDRDLTEDGFRYLLETTSTDKGSSGYDTTYGYGVVNIDAFVSELRREFTITYETNGGVLPENAVQAYAVTDDTLTLPTPTRPGFQFTGWYAASDLSGGQVSAIPAGSLGDLEFFAAWQSDQTTAVQSVLVNGQTAVPQADGSYRAYLPYGTVLADLTPNNIVVTPLEAGSVAEPAVTADGGRTWTFQVHTSGDASHAQTYTLYLEADSLHVADGSAAQSGSAVPASHDGQTPAIPYCADATAWFLDGESQTLPDDFTCQTAVESGSGLFTLDGSTLTYIPSAEDAGQAVTLRVQGVHAGRATLDAVTITLAVGALPVSQSKALTPSLTYDRNTGGGAELSLALFGNQVTGVSLDAAALTDGQYALGEVTTDGAALLTLEDAPLAALENGAHTVTVTFDAGAPAAVPLTVCDSTPLYTVTFRSQGAVFDTRSGVRSGSTVTLPPAPVREDYDFQGWYTQENGKGTRFTTQTPVTDSLTLYAYWTATVPSGGGGGGGGGGGVGGGGGGGGSVAVPAETVTAAQTSANTITEADGVTTLTLLEEAATSVESEALVRENAAHTVVLTGRGVTVTVPAGILPEGFDVNRLLPDRSAFTGAPGEVLAYVDENGGLRPLPWVVVGADELTFTAGIAADYRIVNAGGVFDDVAADGWYTGSVAFVTARGLFSGTGETAFSPDAPMTRGMLVTVLSRLDGADTAGGSPWYKPGMDWAVTRGISDGSAPGAPITREQLAAMLWRYAGNPVSQGSLDGFADAGQVSAYAAEALRWAVGAGLITGTDAGALNPQGEASRAEVAAMLTRFITAQAV</sequence>
<dbReference type="Pfam" id="PF00395">
    <property type="entry name" value="SLH"/>
    <property type="match status" value="2"/>
</dbReference>
<evidence type="ECO:0000313" key="12">
    <source>
        <dbReference type="Proteomes" id="UP001204562"/>
    </source>
</evidence>
<dbReference type="InterPro" id="IPR001119">
    <property type="entry name" value="SLH_dom"/>
</dbReference>
<dbReference type="InterPro" id="IPR042229">
    <property type="entry name" value="Listeria/Bacterioides_rpt_sf"/>
</dbReference>
<organism evidence="11 12">
    <name type="scientific">Intestinimonas massiliensis</name>
    <name type="common">ex Afouda et al. 2020</name>
    <dbReference type="NCBI Taxonomy" id="1673721"/>
    <lineage>
        <taxon>Bacteria</taxon>
        <taxon>Bacillati</taxon>
        <taxon>Bacillota</taxon>
        <taxon>Clostridia</taxon>
        <taxon>Eubacteriales</taxon>
        <taxon>Intestinimonas</taxon>
    </lineage>
</organism>
<dbReference type="SUPFAM" id="SSF52743">
    <property type="entry name" value="Subtilisin-like"/>
    <property type="match status" value="1"/>
</dbReference>
<feature type="active site" description="Charge relay system" evidence="7">
    <location>
        <position position="323"/>
    </location>
</feature>
<comment type="caution">
    <text evidence="11">The sequence shown here is derived from an EMBL/GenBank/DDBJ whole genome shotgun (WGS) entry which is preliminary data.</text>
</comment>
<comment type="subcellular location">
    <subcellularLocation>
        <location evidence="1">Cell envelope</location>
    </subcellularLocation>
</comment>
<evidence type="ECO:0000256" key="4">
    <source>
        <dbReference type="ARBA" id="ARBA00022737"/>
    </source>
</evidence>
<evidence type="ECO:0000256" key="6">
    <source>
        <dbReference type="ARBA" id="ARBA00022825"/>
    </source>
</evidence>
<dbReference type="InterPro" id="IPR023828">
    <property type="entry name" value="Peptidase_S8_Ser-AS"/>
</dbReference>
<evidence type="ECO:0000256" key="1">
    <source>
        <dbReference type="ARBA" id="ARBA00004196"/>
    </source>
</evidence>
<dbReference type="Gene3D" id="3.40.50.200">
    <property type="entry name" value="Peptidase S8/S53 domain"/>
    <property type="match status" value="1"/>
</dbReference>
<dbReference type="PRINTS" id="PR00723">
    <property type="entry name" value="SUBTILISIN"/>
</dbReference>
<dbReference type="PROSITE" id="PS00138">
    <property type="entry name" value="SUBTILASE_SER"/>
    <property type="match status" value="1"/>
</dbReference>
<comment type="similarity">
    <text evidence="2 7 8">Belongs to the peptidase S8 family.</text>
</comment>
<feature type="domain" description="SLH" evidence="10">
    <location>
        <begin position="975"/>
        <end position="1038"/>
    </location>
</feature>
<evidence type="ECO:0000313" key="11">
    <source>
        <dbReference type="EMBL" id="MCQ4770061.1"/>
    </source>
</evidence>
<dbReference type="PROSITE" id="PS51892">
    <property type="entry name" value="SUBTILASE"/>
    <property type="match status" value="1"/>
</dbReference>
<dbReference type="InterPro" id="IPR036852">
    <property type="entry name" value="Peptidase_S8/S53_dom_sf"/>
</dbReference>
<evidence type="ECO:0000256" key="3">
    <source>
        <dbReference type="ARBA" id="ARBA00022670"/>
    </source>
</evidence>
<dbReference type="Proteomes" id="UP001204562">
    <property type="component" value="Unassembled WGS sequence"/>
</dbReference>
<dbReference type="InterPro" id="IPR013378">
    <property type="entry name" value="InlB-like_B-rpt"/>
</dbReference>
<name>A0AAW5JJ27_9FIRM</name>
<dbReference type="PANTHER" id="PTHR43806:SF11">
    <property type="entry name" value="CEREVISIN-RELATED"/>
    <property type="match status" value="1"/>
</dbReference>
<dbReference type="Gene3D" id="2.60.40.4270">
    <property type="entry name" value="Listeria-Bacteroides repeat domain"/>
    <property type="match status" value="2"/>
</dbReference>
<feature type="active site" description="Charge relay system" evidence="7">
    <location>
        <position position="128"/>
    </location>
</feature>
<reference evidence="11" key="1">
    <citation type="submission" date="2022-06" db="EMBL/GenBank/DDBJ databases">
        <title>Isolation of gut microbiota from human fecal samples.</title>
        <authorList>
            <person name="Pamer E.G."/>
            <person name="Barat B."/>
            <person name="Waligurski E."/>
            <person name="Medina S."/>
            <person name="Paddock L."/>
            <person name="Mostad J."/>
        </authorList>
    </citation>
    <scope>NUCLEOTIDE SEQUENCE</scope>
    <source>
        <strain evidence="11">DFI.9.91</strain>
    </source>
</reference>
<dbReference type="InterPro" id="IPR050131">
    <property type="entry name" value="Peptidase_S8_subtilisin-like"/>
</dbReference>
<dbReference type="GO" id="GO:0004252">
    <property type="term" value="F:serine-type endopeptidase activity"/>
    <property type="evidence" value="ECO:0007669"/>
    <property type="project" value="UniProtKB-UniRule"/>
</dbReference>
<dbReference type="PANTHER" id="PTHR43806">
    <property type="entry name" value="PEPTIDASE S8"/>
    <property type="match status" value="1"/>
</dbReference>
<dbReference type="PROSITE" id="PS51272">
    <property type="entry name" value="SLH"/>
    <property type="match status" value="2"/>
</dbReference>
<keyword evidence="3 7" id="KW-0645">Protease</keyword>
<evidence type="ECO:0000256" key="9">
    <source>
        <dbReference type="SAM" id="SignalP"/>
    </source>
</evidence>
<dbReference type="InterPro" id="IPR015500">
    <property type="entry name" value="Peptidase_S8_subtilisin-rel"/>
</dbReference>
<evidence type="ECO:0000256" key="5">
    <source>
        <dbReference type="ARBA" id="ARBA00022801"/>
    </source>
</evidence>
<dbReference type="AlphaFoldDB" id="A0AAW5JJ27"/>
<dbReference type="PROSITE" id="PS00136">
    <property type="entry name" value="SUBTILASE_ASP"/>
    <property type="match status" value="1"/>
</dbReference>
<evidence type="ECO:0000256" key="7">
    <source>
        <dbReference type="PROSITE-ProRule" id="PRU01240"/>
    </source>
</evidence>
<keyword evidence="4" id="KW-0677">Repeat</keyword>
<keyword evidence="5 7" id="KW-0378">Hydrolase</keyword>
<dbReference type="GO" id="GO:0030313">
    <property type="term" value="C:cell envelope"/>
    <property type="evidence" value="ECO:0007669"/>
    <property type="project" value="UniProtKB-SubCell"/>
</dbReference>
<protein>
    <submittedName>
        <fullName evidence="11">S8 family serine peptidase</fullName>
    </submittedName>
</protein>
<dbReference type="InterPro" id="IPR023827">
    <property type="entry name" value="Peptidase_S8_Asp-AS"/>
</dbReference>
<dbReference type="RefSeq" id="WP_256303601.1">
    <property type="nucleotide sequence ID" value="NZ_JANFYS010000010.1"/>
</dbReference>
<evidence type="ECO:0000259" key="10">
    <source>
        <dbReference type="PROSITE" id="PS51272"/>
    </source>
</evidence>